<protein>
    <submittedName>
        <fullName evidence="1">Uncharacterized protein</fullName>
    </submittedName>
</protein>
<dbReference type="AlphaFoldDB" id="A0AAD8NB46"/>
<accession>A0AAD8NB46</accession>
<sequence length="149" mass="17372">MDLNMCGIEKRLSQLELWWDDRRWDIEDMWARKMLKHSGFSNFDLILVYASMTYLVEKLILKGSEGKLGLKVFLVKKEFLVGKYYHVADLLVALKEYFGVDICPTFVGHGGYHPSLFEVGVIFNKDYTQMIPHPMVTKVPNGQFLLRHI</sequence>
<evidence type="ECO:0000313" key="1">
    <source>
        <dbReference type="EMBL" id="KAK1401178.1"/>
    </source>
</evidence>
<dbReference type="GO" id="GO:0003723">
    <property type="term" value="F:RNA binding"/>
    <property type="evidence" value="ECO:0007669"/>
    <property type="project" value="InterPro"/>
</dbReference>
<comment type="caution">
    <text evidence="1">The sequence shown here is derived from an EMBL/GenBank/DDBJ whole genome shotgun (WGS) entry which is preliminary data.</text>
</comment>
<proteinExistence type="predicted"/>
<dbReference type="InterPro" id="IPR036430">
    <property type="entry name" value="RNase_T2-like_sf"/>
</dbReference>
<name>A0AAD8NB46_9APIA</name>
<dbReference type="Proteomes" id="UP001237642">
    <property type="component" value="Unassembled WGS sequence"/>
</dbReference>
<evidence type="ECO:0000313" key="2">
    <source>
        <dbReference type="Proteomes" id="UP001237642"/>
    </source>
</evidence>
<reference evidence="1" key="2">
    <citation type="submission" date="2023-05" db="EMBL/GenBank/DDBJ databases">
        <authorList>
            <person name="Schelkunov M.I."/>
        </authorList>
    </citation>
    <scope>NUCLEOTIDE SEQUENCE</scope>
    <source>
        <strain evidence="1">Hsosn_3</strain>
        <tissue evidence="1">Leaf</tissue>
    </source>
</reference>
<gene>
    <name evidence="1" type="ORF">POM88_000783</name>
</gene>
<dbReference type="SUPFAM" id="SSF55895">
    <property type="entry name" value="Ribonuclease Rh-like"/>
    <property type="match status" value="1"/>
</dbReference>
<reference evidence="1" key="1">
    <citation type="submission" date="2023-02" db="EMBL/GenBank/DDBJ databases">
        <title>Genome of toxic invasive species Heracleum sosnowskyi carries increased number of genes despite the absence of recent whole-genome duplications.</title>
        <authorList>
            <person name="Schelkunov M."/>
            <person name="Shtratnikova V."/>
            <person name="Makarenko M."/>
            <person name="Klepikova A."/>
            <person name="Omelchenko D."/>
            <person name="Novikova G."/>
            <person name="Obukhova E."/>
            <person name="Bogdanov V."/>
            <person name="Penin A."/>
            <person name="Logacheva M."/>
        </authorList>
    </citation>
    <scope>NUCLEOTIDE SEQUENCE</scope>
    <source>
        <strain evidence="1">Hsosn_3</strain>
        <tissue evidence="1">Leaf</tissue>
    </source>
</reference>
<organism evidence="1 2">
    <name type="scientific">Heracleum sosnowskyi</name>
    <dbReference type="NCBI Taxonomy" id="360622"/>
    <lineage>
        <taxon>Eukaryota</taxon>
        <taxon>Viridiplantae</taxon>
        <taxon>Streptophyta</taxon>
        <taxon>Embryophyta</taxon>
        <taxon>Tracheophyta</taxon>
        <taxon>Spermatophyta</taxon>
        <taxon>Magnoliopsida</taxon>
        <taxon>eudicotyledons</taxon>
        <taxon>Gunneridae</taxon>
        <taxon>Pentapetalae</taxon>
        <taxon>asterids</taxon>
        <taxon>campanulids</taxon>
        <taxon>Apiales</taxon>
        <taxon>Apiaceae</taxon>
        <taxon>Apioideae</taxon>
        <taxon>apioid superclade</taxon>
        <taxon>Tordylieae</taxon>
        <taxon>Tordyliinae</taxon>
        <taxon>Heracleum</taxon>
    </lineage>
</organism>
<keyword evidence="2" id="KW-1185">Reference proteome</keyword>
<dbReference type="GO" id="GO:0033897">
    <property type="term" value="F:ribonuclease T2 activity"/>
    <property type="evidence" value="ECO:0007669"/>
    <property type="project" value="InterPro"/>
</dbReference>
<dbReference type="EMBL" id="JAUIZM010000001">
    <property type="protein sequence ID" value="KAK1401178.1"/>
    <property type="molecule type" value="Genomic_DNA"/>
</dbReference>